<keyword evidence="1" id="KW-1133">Transmembrane helix</keyword>
<gene>
    <name evidence="3" type="ORF">RS030_192969</name>
</gene>
<evidence type="ECO:0000256" key="1">
    <source>
        <dbReference type="SAM" id="Phobius"/>
    </source>
</evidence>
<keyword evidence="4" id="KW-1185">Reference proteome</keyword>
<evidence type="ECO:0000259" key="2">
    <source>
        <dbReference type="Pfam" id="PF02230"/>
    </source>
</evidence>
<dbReference type="InterPro" id="IPR003140">
    <property type="entry name" value="PLipase/COase/thioEstase"/>
</dbReference>
<organism evidence="3 4">
    <name type="scientific">Cryptosporidium xiaoi</name>
    <dbReference type="NCBI Taxonomy" id="659607"/>
    <lineage>
        <taxon>Eukaryota</taxon>
        <taxon>Sar</taxon>
        <taxon>Alveolata</taxon>
        <taxon>Apicomplexa</taxon>
        <taxon>Conoidasida</taxon>
        <taxon>Coccidia</taxon>
        <taxon>Eucoccidiorida</taxon>
        <taxon>Eimeriorina</taxon>
        <taxon>Cryptosporidiidae</taxon>
        <taxon>Cryptosporidium</taxon>
    </lineage>
</organism>
<name>A0AAV9Y0V0_9CRYT</name>
<feature type="transmembrane region" description="Helical" evidence="1">
    <location>
        <begin position="12"/>
        <end position="31"/>
    </location>
</feature>
<dbReference type="SUPFAM" id="SSF53474">
    <property type="entry name" value="alpha/beta-Hydrolases"/>
    <property type="match status" value="1"/>
</dbReference>
<comment type="caution">
    <text evidence="3">The sequence shown here is derived from an EMBL/GenBank/DDBJ whole genome shotgun (WGS) entry which is preliminary data.</text>
</comment>
<keyword evidence="1" id="KW-0472">Membrane</keyword>
<dbReference type="Pfam" id="PF02230">
    <property type="entry name" value="Abhydrolase_2"/>
    <property type="match status" value="1"/>
</dbReference>
<proteinExistence type="predicted"/>
<reference evidence="3 4" key="1">
    <citation type="submission" date="2023-10" db="EMBL/GenBank/DDBJ databases">
        <title>Comparative genomics analysis reveals potential genetic determinants of host preference in Cryptosporidium xiaoi.</title>
        <authorList>
            <person name="Xiao L."/>
            <person name="Li J."/>
        </authorList>
    </citation>
    <scope>NUCLEOTIDE SEQUENCE [LARGE SCALE GENOMIC DNA]</scope>
    <source>
        <strain evidence="3 4">52996</strain>
    </source>
</reference>
<evidence type="ECO:0000313" key="3">
    <source>
        <dbReference type="EMBL" id="KAK6589984.1"/>
    </source>
</evidence>
<accession>A0AAV9Y0V0</accession>
<dbReference type="InterPro" id="IPR029058">
    <property type="entry name" value="AB_hydrolase_fold"/>
</dbReference>
<keyword evidence="1" id="KW-0812">Transmembrane</keyword>
<dbReference type="Gene3D" id="3.40.50.1820">
    <property type="entry name" value="alpha/beta hydrolase"/>
    <property type="match status" value="1"/>
</dbReference>
<dbReference type="Proteomes" id="UP001311799">
    <property type="component" value="Unassembled WGS sequence"/>
</dbReference>
<dbReference type="EMBL" id="JAWDEY010000010">
    <property type="protein sequence ID" value="KAK6589984.1"/>
    <property type="molecule type" value="Genomic_DNA"/>
</dbReference>
<dbReference type="AlphaFoldDB" id="A0AAV9Y0V0"/>
<protein>
    <recommendedName>
        <fullName evidence="2">Phospholipase/carboxylesterase/thioesterase domain-containing protein</fullName>
    </recommendedName>
</protein>
<evidence type="ECO:0000313" key="4">
    <source>
        <dbReference type="Proteomes" id="UP001311799"/>
    </source>
</evidence>
<sequence>MSILSSNRSLTGIYILVFILNICGINCYGDINASTYTDIISEDYDYLNRAGIKDVKPIGMLSHFSRSETPKYTVFLFNVFSTNNIIKNLNKKMYVHLVRHLDHYDREFSESLQIISPNTYPNVRSVYSMLGRDKHEALRTGTIPKDRYISTTLSAVAFINNLVRKGIVHSIENSAIYGSCVGGIIGSAVSTAMKTSLGAVVLNGSAMFMPDVVRAKLARKSALANVKYLIIHSTSDNVIPFVHAENTRNSLVKWGATVNFMKYEGISHIHAMVKYKYTGFRYIASVLIRRPEIFRPQDTEDAELLNRTKSKVDRNLIVPIVPPRNETEVLDLEKNKSENLIHLHSTSYGENFSVVERGNVIVITSDDI</sequence>
<dbReference type="GO" id="GO:0016787">
    <property type="term" value="F:hydrolase activity"/>
    <property type="evidence" value="ECO:0007669"/>
    <property type="project" value="InterPro"/>
</dbReference>
<feature type="domain" description="Phospholipase/carboxylesterase/thioesterase" evidence="2">
    <location>
        <begin position="157"/>
        <end position="269"/>
    </location>
</feature>